<keyword evidence="21" id="KW-0436">Ligase</keyword>
<evidence type="ECO:0000256" key="2">
    <source>
        <dbReference type="ARBA" id="ARBA00004718"/>
    </source>
</evidence>
<comment type="pathway">
    <text evidence="2">Protein modification; protein sumoylation.</text>
</comment>
<keyword evidence="14" id="KW-0040">ANK repeat</keyword>
<evidence type="ECO:0000256" key="1">
    <source>
        <dbReference type="ARBA" id="ARBA00004324"/>
    </source>
</evidence>
<evidence type="ECO:0000256" key="6">
    <source>
        <dbReference type="ARBA" id="ARBA00022723"/>
    </source>
</evidence>
<dbReference type="Proteomes" id="UP001295444">
    <property type="component" value="Chromosome 13"/>
</dbReference>
<dbReference type="InterPro" id="IPR038654">
    <property type="entry name" value="PINIT_sf"/>
</dbReference>
<dbReference type="GO" id="GO:0016874">
    <property type="term" value="F:ligase activity"/>
    <property type="evidence" value="ECO:0007669"/>
    <property type="project" value="UniProtKB-KW"/>
</dbReference>
<dbReference type="FunFam" id="1.10.720.30:FF:000001">
    <property type="entry name" value="E3 SUMO-protein ligase PIAS2 isoform 1"/>
    <property type="match status" value="1"/>
</dbReference>
<dbReference type="Pfam" id="PF02891">
    <property type="entry name" value="zf-MIZ"/>
    <property type="match status" value="1"/>
</dbReference>
<keyword evidence="16" id="KW-0175">Coiled coil</keyword>
<evidence type="ECO:0000256" key="16">
    <source>
        <dbReference type="SAM" id="Coils"/>
    </source>
</evidence>
<evidence type="ECO:0000256" key="4">
    <source>
        <dbReference type="ARBA" id="ARBA00022499"/>
    </source>
</evidence>
<feature type="repeat" description="ANK" evidence="14">
    <location>
        <begin position="53"/>
        <end position="85"/>
    </location>
</feature>
<keyword evidence="4" id="KW-1017">Isopeptide bond</keyword>
<feature type="repeat" description="ANK" evidence="14">
    <location>
        <begin position="186"/>
        <end position="218"/>
    </location>
</feature>
<dbReference type="PANTHER" id="PTHR10782:SF10">
    <property type="entry name" value="E3 SUMO-PROTEIN LIGASE PIAS3"/>
    <property type="match status" value="1"/>
</dbReference>
<proteinExistence type="inferred from homology"/>
<dbReference type="Gene3D" id="1.25.40.20">
    <property type="entry name" value="Ankyrin repeat-containing domain"/>
    <property type="match status" value="2"/>
</dbReference>
<evidence type="ECO:0000256" key="10">
    <source>
        <dbReference type="ARBA" id="ARBA00022843"/>
    </source>
</evidence>
<dbReference type="Pfam" id="PF14324">
    <property type="entry name" value="PINIT"/>
    <property type="match status" value="1"/>
</dbReference>
<dbReference type="InterPro" id="IPR004181">
    <property type="entry name" value="Znf_MIZ"/>
</dbReference>
<keyword evidence="9" id="KW-0862">Zinc</keyword>
<dbReference type="PROSITE" id="PS51466">
    <property type="entry name" value="PINIT"/>
    <property type="match status" value="1"/>
</dbReference>
<feature type="coiled-coil region" evidence="16">
    <location>
        <begin position="877"/>
        <end position="1069"/>
    </location>
</feature>
<keyword evidence="5" id="KW-0808">Transferase</keyword>
<reference evidence="21" key="1">
    <citation type="submission" date="2022-03" db="EMBL/GenBank/DDBJ databases">
        <authorList>
            <person name="Alioto T."/>
            <person name="Alioto T."/>
            <person name="Gomez Garrido J."/>
        </authorList>
    </citation>
    <scope>NUCLEOTIDE SEQUENCE</scope>
</reference>
<evidence type="ECO:0000313" key="21">
    <source>
        <dbReference type="EMBL" id="CAH2327232.1"/>
    </source>
</evidence>
<comment type="similarity">
    <text evidence="3">Belongs to the PIAS family.</text>
</comment>
<keyword evidence="12" id="KW-0804">Transcription</keyword>
<dbReference type="GO" id="GO:0016607">
    <property type="term" value="C:nuclear speck"/>
    <property type="evidence" value="ECO:0007669"/>
    <property type="project" value="UniProtKB-SubCell"/>
</dbReference>
<evidence type="ECO:0000256" key="13">
    <source>
        <dbReference type="ARBA" id="ARBA00023242"/>
    </source>
</evidence>
<dbReference type="GO" id="GO:0000785">
    <property type="term" value="C:chromatin"/>
    <property type="evidence" value="ECO:0007669"/>
    <property type="project" value="TreeGrafter"/>
</dbReference>
<feature type="compositionally biased region" description="Low complexity" evidence="17">
    <location>
        <begin position="2329"/>
        <end position="2350"/>
    </location>
</feature>
<feature type="region of interest" description="Disordered" evidence="17">
    <location>
        <begin position="2328"/>
        <end position="2376"/>
    </location>
</feature>
<evidence type="ECO:0000259" key="19">
    <source>
        <dbReference type="PROSITE" id="PS51044"/>
    </source>
</evidence>
<dbReference type="PROSITE" id="PS50297">
    <property type="entry name" value="ANK_REP_REGION"/>
    <property type="match status" value="3"/>
</dbReference>
<dbReference type="Gene3D" id="1.10.720.30">
    <property type="entry name" value="SAP domain"/>
    <property type="match status" value="1"/>
</dbReference>
<dbReference type="InterPro" id="IPR002110">
    <property type="entry name" value="Ankyrin_rpt"/>
</dbReference>
<dbReference type="PROSITE" id="PS51044">
    <property type="entry name" value="ZF_SP_RING"/>
    <property type="match status" value="1"/>
</dbReference>
<feature type="coiled-coil region" evidence="16">
    <location>
        <begin position="651"/>
        <end position="678"/>
    </location>
</feature>
<dbReference type="PROSITE" id="PS50800">
    <property type="entry name" value="SAP"/>
    <property type="match status" value="1"/>
</dbReference>
<keyword evidence="7 15" id="KW-0863">Zinc-finger</keyword>
<sequence length="2376" mass="267244">MKKIFSCSTSQVPVDKWNRHDQKLFEAVEKGDAKRVSSVLAKKPIRPTKASPKGQSAFHLAASKGHTDCLNAIVSHKVEINAKTDDGYTALHLAASNCHPDCVKLLLQRGAHEDSIDFHSQTPLHCAAASGCVSSVVLLCDSEDTVLDAADDDGRTPLMVAAERNHPTVCALLLDRGAQANLTDRENKTALILACEKSNIQAAEALIAKGADPWPKDNRGCDALAYATQSRDESLRKRVQTALDRRKSEEDSHQESLSACKIHSQTIIREQELTNMWKKRFEEEQKRGLWLQGDLMVKTQELESASEESRQEKIKMRKMVEELNGLLDGQTERQGATGQEFYTSDLCGLLNRVVEQAKKNNEHQQTERKLQEEKIKILTEQTADIKELQVKHQEEVKQLQEAATAARENEDWARQRVVELEGHLENMREVLSQFEKRKRIQSTVVEDLQEQISEVIKEKEELEMLLKNLQEQEDTMDDHKKERLHNDHILEKTNITVLKEFLQKLRTDYSNLQNKTSSLQVGSENLKSCSGFVPGDVLEKNAGNFNKTITDMEKYLTSIDKSQINMSVSLSERPDSGLGLPDTVGEHKERHKNINGGLYHQLIQKVDLNLPYSQSGFTHSSGGQATKTECKALGTPHILNITATPEIKHSSTDYKDNIDSLKNNIQELQVELSGLKVSHDQVITQMNLNSQEKQNLEEGLLALQERLQGEYALRQEMDGQCKDYKQQILLLTDELVAERRKLHQLNLRLAAQENEMLTLRDSFPPEILKEEHMNRGEMFKSDILEELYWNVGTLVMKYSEVLKQKEALQKDNQQLKESQTQIIPITEHNNILNEVTNKLDTQIKETDMMKQKLFQAMGNIVELRDQLENQATNSITIEEHGKEVASLEKTVASIREENQACKLELENKNEEKVLLKEQLEQKVEELQTIKSREAESLTNYEQLKSRLEVQLQSSREEIQILKEKITEASREALSSNGLFSSERDRSMKLEESMKDLERGAAELKIKTHNCEEENRCLERTCDDLNRELQEKNKKMEESLKELDSLAKEVRELQRKYDHLNAELEETNKRHQEIVSIYRTHLLNAAQGLMDEDVHLTLHWILKMQMTVLHPGNGRYILSRGQRGYTEQRQDRYNGYSAGYNGYTAGYNGYSAGYNGYRAGYNGYRAGYNGYSAGYNGYSAGYNGYRAGYNGYSAGYNGYTAGYNGYTAGYNGYTAGYNGYRARYNGYTAGYNGYSAGYNGYSAGYNGYSAGYNGYSAGYNGYSARYNAYSARYNAYSARYNGYSAGYNGYTAGYNGYTAGYNGHTAGYNGHTAGYNGHSVRYNGYSARYNGYSVRYNGYSAGYNGYSARYNGYSVRYNGYSAGYNGYSARYNDHSVRYNGYSVRYNGYSAGYNGYRARYNGYRARYNGYRARYNGYRARYNGYRARYNGYRARYNGYRARYNGYSTRYNGYTAGYNGYSARYNGYSARYNGYSARYNGYSAGYNGYSVRRNGYSARRNGYSAGYNGYTGIMDTVSGIMDTLPGIMDTLPGIMDTLPGIMDTVPGIMLTVPGIMDTVPGIMDTVPGIMVTLPGIMVTLPGIMVTVPGIMVTVPVPGTGNYNEYTVQRKDRYQWLQCQVKWLQCQVQVVAMNTVLGDMEITYVAMQCHGKRLVTGHAVPEERMSQGKQCQGKVMAIVPAVPGEKAGHKECSARIKRCTQGMQYQGKVMVIVPAVPGEKAGHRACCARIKRCTPSKDLLVLLNPLLWHMVMNFRVSELQVLLSFAGRNKTGRKQEILAKALQLVRYGCNPTVQMKIKELYRRRYPRKILNTAGLPMLHIQTGALTSTSSLTQSSVCHLAYDASSNSNTVTSSMLPPVPMMGPKHETDIQHLSPAIHPLHPDVKMKRLPFYEVYDELIKPTTLASTNSQRFEEAHFNFALTPQQVHQILTSRDILPGAKCDYTVQVQLRFCLCETSCPQEDYFPPNLFVKVNGKLCPLPGYLPPTKNGAEPKRPSRPINISPLVRLTSTIPNTIVVNWSSEFGRNYSLSLYLVKQLTSVTLLQKLRAKGIRNPDHSRALIKEKLTADPDSEIATTSLRVSLMCPLGKMRLTVPCRAITCTHLQCFDAALYLQMNEKKPTWTCPVCDKKAPYDTLIIDGLFMEILNSCTDCDEIQFMEDGSWCPMKPKKEKADICQTTSYGGIETSAIYSVSSDVKHHTEPKRKVEIIDLTLDSSSDEEEPPAKKPCPVTSVLIPSTAGPKGVISVDHQASSVLRSPSMTTIGTDYLSSLTLPDYHRSYAGPQDLQALDLYSYLQSDNQHYSPSVITSLDEQDALSHFFQYRTPTHYMSPLTQAITSSHGPPSSASRISSIVSTSTLRENHSGPQSATSTLPGCRSDIISLD</sequence>
<evidence type="ECO:0000256" key="11">
    <source>
        <dbReference type="ARBA" id="ARBA00023015"/>
    </source>
</evidence>
<feature type="compositionally biased region" description="Polar residues" evidence="17">
    <location>
        <begin position="2356"/>
        <end position="2365"/>
    </location>
</feature>
<dbReference type="SUPFAM" id="SSF48403">
    <property type="entry name" value="Ankyrin repeat"/>
    <property type="match status" value="1"/>
</dbReference>
<dbReference type="GO" id="GO:0016925">
    <property type="term" value="P:protein sumoylation"/>
    <property type="evidence" value="ECO:0007669"/>
    <property type="project" value="TreeGrafter"/>
</dbReference>
<dbReference type="SUPFAM" id="SSF68906">
    <property type="entry name" value="SAP domain"/>
    <property type="match status" value="1"/>
</dbReference>
<keyword evidence="11" id="KW-0805">Transcription regulation</keyword>
<protein>
    <submittedName>
        <fullName evidence="21">E3 SUMO- ligase PIAS3 isoform X2</fullName>
    </submittedName>
</protein>
<dbReference type="InterPro" id="IPR023321">
    <property type="entry name" value="PINIT"/>
</dbReference>
<evidence type="ECO:0000256" key="9">
    <source>
        <dbReference type="ARBA" id="ARBA00022833"/>
    </source>
</evidence>
<keyword evidence="10" id="KW-0832">Ubl conjugation</keyword>
<feature type="domain" description="PINIT" evidence="20">
    <location>
        <begin position="1866"/>
        <end position="2031"/>
    </location>
</feature>
<dbReference type="GO" id="GO:0061665">
    <property type="term" value="F:SUMO ligase activity"/>
    <property type="evidence" value="ECO:0007669"/>
    <property type="project" value="TreeGrafter"/>
</dbReference>
<dbReference type="Pfam" id="PF12796">
    <property type="entry name" value="Ank_2"/>
    <property type="match status" value="2"/>
</dbReference>
<feature type="domain" description="SP-RING-type" evidence="19">
    <location>
        <begin position="2063"/>
        <end position="2144"/>
    </location>
</feature>
<keyword evidence="6" id="KW-0479">Metal-binding</keyword>
<dbReference type="CDD" id="cd16820">
    <property type="entry name" value="SP-RING_PIAS3"/>
    <property type="match status" value="1"/>
</dbReference>
<feature type="domain" description="SAP" evidence="18">
    <location>
        <begin position="1746"/>
        <end position="1780"/>
    </location>
</feature>
<dbReference type="PROSITE" id="PS50088">
    <property type="entry name" value="ANK_REPEAT"/>
    <property type="match status" value="4"/>
</dbReference>
<evidence type="ECO:0000256" key="7">
    <source>
        <dbReference type="ARBA" id="ARBA00022771"/>
    </source>
</evidence>
<dbReference type="InterPro" id="IPR036770">
    <property type="entry name" value="Ankyrin_rpt-contain_sf"/>
</dbReference>
<evidence type="ECO:0000313" key="22">
    <source>
        <dbReference type="Proteomes" id="UP001295444"/>
    </source>
</evidence>
<dbReference type="FunFam" id="2.60.120.780:FF:000001">
    <property type="entry name" value="E3 SUMO-protein ligase PIAS2 isoform X1"/>
    <property type="match status" value="1"/>
</dbReference>
<feature type="repeat" description="ANK" evidence="14">
    <location>
        <begin position="86"/>
        <end position="118"/>
    </location>
</feature>
<dbReference type="GO" id="GO:0008270">
    <property type="term" value="F:zinc ion binding"/>
    <property type="evidence" value="ECO:0007669"/>
    <property type="project" value="UniProtKB-KW"/>
</dbReference>
<dbReference type="GO" id="GO:0003712">
    <property type="term" value="F:transcription coregulator activity"/>
    <property type="evidence" value="ECO:0007669"/>
    <property type="project" value="TreeGrafter"/>
</dbReference>
<feature type="coiled-coil region" evidence="16">
    <location>
        <begin position="353"/>
        <end position="515"/>
    </location>
</feature>
<evidence type="ECO:0000256" key="14">
    <source>
        <dbReference type="PROSITE-ProRule" id="PRU00023"/>
    </source>
</evidence>
<feature type="coiled-coil region" evidence="16">
    <location>
        <begin position="735"/>
        <end position="762"/>
    </location>
</feature>
<dbReference type="Gene3D" id="3.30.40.10">
    <property type="entry name" value="Zinc/RING finger domain, C3HC4 (zinc finger)"/>
    <property type="match status" value="1"/>
</dbReference>
<dbReference type="SMART" id="SM00513">
    <property type="entry name" value="SAP"/>
    <property type="match status" value="1"/>
</dbReference>
<dbReference type="InterPro" id="IPR003034">
    <property type="entry name" value="SAP_dom"/>
</dbReference>
<dbReference type="EMBL" id="OW240924">
    <property type="protein sequence ID" value="CAH2327232.1"/>
    <property type="molecule type" value="Genomic_DNA"/>
</dbReference>
<dbReference type="GO" id="GO:0006357">
    <property type="term" value="P:regulation of transcription by RNA polymerase II"/>
    <property type="evidence" value="ECO:0007669"/>
    <property type="project" value="TreeGrafter"/>
</dbReference>
<dbReference type="InterPro" id="IPR036361">
    <property type="entry name" value="SAP_dom_sf"/>
</dbReference>
<evidence type="ECO:0000256" key="15">
    <source>
        <dbReference type="PROSITE-ProRule" id="PRU00452"/>
    </source>
</evidence>
<evidence type="ECO:0000256" key="5">
    <source>
        <dbReference type="ARBA" id="ARBA00022679"/>
    </source>
</evidence>
<keyword evidence="13" id="KW-0539">Nucleus</keyword>
<organism evidence="21 22">
    <name type="scientific">Pelobates cultripes</name>
    <name type="common">Western spadefoot toad</name>
    <dbReference type="NCBI Taxonomy" id="61616"/>
    <lineage>
        <taxon>Eukaryota</taxon>
        <taxon>Metazoa</taxon>
        <taxon>Chordata</taxon>
        <taxon>Craniata</taxon>
        <taxon>Vertebrata</taxon>
        <taxon>Euteleostomi</taxon>
        <taxon>Amphibia</taxon>
        <taxon>Batrachia</taxon>
        <taxon>Anura</taxon>
        <taxon>Pelobatoidea</taxon>
        <taxon>Pelobatidae</taxon>
        <taxon>Pelobates</taxon>
    </lineage>
</organism>
<accession>A0AAD1THB3</accession>
<feature type="repeat" description="ANK" evidence="14">
    <location>
        <begin position="153"/>
        <end position="185"/>
    </location>
</feature>
<dbReference type="PANTHER" id="PTHR10782">
    <property type="entry name" value="ZINC FINGER MIZ DOMAIN-CONTAINING PROTEIN"/>
    <property type="match status" value="1"/>
</dbReference>
<dbReference type="FunFam" id="3.30.40.10:FF:000003">
    <property type="entry name" value="E3 SUMO-protein ligase PIAS2 isoform X1"/>
    <property type="match status" value="1"/>
</dbReference>
<dbReference type="InterPro" id="IPR013083">
    <property type="entry name" value="Znf_RING/FYVE/PHD"/>
</dbReference>
<keyword evidence="22" id="KW-1185">Reference proteome</keyword>
<evidence type="ECO:0000256" key="8">
    <source>
        <dbReference type="ARBA" id="ARBA00022786"/>
    </source>
</evidence>
<name>A0AAD1THB3_PELCU</name>
<keyword evidence="8" id="KW-0833">Ubl conjugation pathway</keyword>
<evidence type="ECO:0000256" key="3">
    <source>
        <dbReference type="ARBA" id="ARBA00005383"/>
    </source>
</evidence>
<evidence type="ECO:0000259" key="18">
    <source>
        <dbReference type="PROSITE" id="PS50800"/>
    </source>
</evidence>
<dbReference type="SMART" id="SM00248">
    <property type="entry name" value="ANK"/>
    <property type="match status" value="5"/>
</dbReference>
<evidence type="ECO:0000256" key="17">
    <source>
        <dbReference type="SAM" id="MobiDB-lite"/>
    </source>
</evidence>
<dbReference type="Gene3D" id="2.60.120.780">
    <property type="entry name" value="PINIT domain"/>
    <property type="match status" value="1"/>
</dbReference>
<evidence type="ECO:0000259" key="20">
    <source>
        <dbReference type="PROSITE" id="PS51466"/>
    </source>
</evidence>
<gene>
    <name evidence="21" type="ORF">PECUL_23A037099</name>
</gene>
<evidence type="ECO:0000256" key="12">
    <source>
        <dbReference type="ARBA" id="ARBA00023163"/>
    </source>
</evidence>
<comment type="subcellular location">
    <subcellularLocation>
        <location evidence="1">Nucleus speckle</location>
    </subcellularLocation>
</comment>